<reference evidence="2" key="2">
    <citation type="journal article" date="2015" name="Data Brief">
        <title>Shoot transcriptome of the giant reed, Arundo donax.</title>
        <authorList>
            <person name="Barrero R.A."/>
            <person name="Guerrero F.D."/>
            <person name="Moolhuijzen P."/>
            <person name="Goolsby J.A."/>
            <person name="Tidwell J."/>
            <person name="Bellgard S.E."/>
            <person name="Bellgard M.I."/>
        </authorList>
    </citation>
    <scope>NUCLEOTIDE SEQUENCE</scope>
    <source>
        <tissue evidence="2">Shoot tissue taken approximately 20 cm above the soil surface</tissue>
    </source>
</reference>
<organism evidence="2">
    <name type="scientific">Arundo donax</name>
    <name type="common">Giant reed</name>
    <name type="synonym">Donax arundinaceus</name>
    <dbReference type="NCBI Taxonomy" id="35708"/>
    <lineage>
        <taxon>Eukaryota</taxon>
        <taxon>Viridiplantae</taxon>
        <taxon>Streptophyta</taxon>
        <taxon>Embryophyta</taxon>
        <taxon>Tracheophyta</taxon>
        <taxon>Spermatophyta</taxon>
        <taxon>Magnoliopsida</taxon>
        <taxon>Liliopsida</taxon>
        <taxon>Poales</taxon>
        <taxon>Poaceae</taxon>
        <taxon>PACMAD clade</taxon>
        <taxon>Arundinoideae</taxon>
        <taxon>Arundineae</taxon>
        <taxon>Arundo</taxon>
    </lineage>
</organism>
<evidence type="ECO:0000256" key="1">
    <source>
        <dbReference type="SAM" id="MobiDB-lite"/>
    </source>
</evidence>
<evidence type="ECO:0000313" key="2">
    <source>
        <dbReference type="EMBL" id="JAD40819.1"/>
    </source>
</evidence>
<dbReference type="AlphaFoldDB" id="A0A0A8ZN11"/>
<feature type="region of interest" description="Disordered" evidence="1">
    <location>
        <begin position="1"/>
        <end position="22"/>
    </location>
</feature>
<dbReference type="EMBL" id="GBRH01257076">
    <property type="protein sequence ID" value="JAD40819.1"/>
    <property type="molecule type" value="Transcribed_RNA"/>
</dbReference>
<reference evidence="2" key="1">
    <citation type="submission" date="2014-09" db="EMBL/GenBank/DDBJ databases">
        <authorList>
            <person name="Magalhaes I.L.F."/>
            <person name="Oliveira U."/>
            <person name="Santos F.R."/>
            <person name="Vidigal T.H.D.A."/>
            <person name="Brescovit A.D."/>
            <person name="Santos A.J."/>
        </authorList>
    </citation>
    <scope>NUCLEOTIDE SEQUENCE</scope>
    <source>
        <tissue evidence="2">Shoot tissue taken approximately 20 cm above the soil surface</tissue>
    </source>
</reference>
<name>A0A0A8ZN11_ARUDO</name>
<accession>A0A0A8ZN11</accession>
<protein>
    <submittedName>
        <fullName evidence="2">Uncharacterized protein</fullName>
    </submittedName>
</protein>
<feature type="compositionally biased region" description="Basic and acidic residues" evidence="1">
    <location>
        <begin position="1"/>
        <end position="14"/>
    </location>
</feature>
<sequence length="22" mass="2591">MIARAENFHTRLNENDPQTLGY</sequence>
<proteinExistence type="predicted"/>